<dbReference type="AlphaFoldDB" id="A0A6A6CMW8"/>
<protein>
    <submittedName>
        <fullName evidence="1">Uncharacterized protein</fullName>
    </submittedName>
</protein>
<keyword evidence="2" id="KW-1185">Reference proteome</keyword>
<accession>A0A6A6CMW8</accession>
<dbReference type="RefSeq" id="XP_033668389.1">
    <property type="nucleotide sequence ID" value="XM_033812590.1"/>
</dbReference>
<dbReference type="EMBL" id="ML993593">
    <property type="protein sequence ID" value="KAF2167500.1"/>
    <property type="molecule type" value="Genomic_DNA"/>
</dbReference>
<dbReference type="GeneID" id="54565862"/>
<name>A0A6A6CMW8_ZASCE</name>
<organism evidence="1 2">
    <name type="scientific">Zasmidium cellare ATCC 36951</name>
    <dbReference type="NCBI Taxonomy" id="1080233"/>
    <lineage>
        <taxon>Eukaryota</taxon>
        <taxon>Fungi</taxon>
        <taxon>Dikarya</taxon>
        <taxon>Ascomycota</taxon>
        <taxon>Pezizomycotina</taxon>
        <taxon>Dothideomycetes</taxon>
        <taxon>Dothideomycetidae</taxon>
        <taxon>Mycosphaerellales</taxon>
        <taxon>Mycosphaerellaceae</taxon>
        <taxon>Zasmidium</taxon>
    </lineage>
</organism>
<reference evidence="1" key="1">
    <citation type="journal article" date="2020" name="Stud. Mycol.">
        <title>101 Dothideomycetes genomes: a test case for predicting lifestyles and emergence of pathogens.</title>
        <authorList>
            <person name="Haridas S."/>
            <person name="Albert R."/>
            <person name="Binder M."/>
            <person name="Bloem J."/>
            <person name="Labutti K."/>
            <person name="Salamov A."/>
            <person name="Andreopoulos B."/>
            <person name="Baker S."/>
            <person name="Barry K."/>
            <person name="Bills G."/>
            <person name="Bluhm B."/>
            <person name="Cannon C."/>
            <person name="Castanera R."/>
            <person name="Culley D."/>
            <person name="Daum C."/>
            <person name="Ezra D."/>
            <person name="Gonzalez J."/>
            <person name="Henrissat B."/>
            <person name="Kuo A."/>
            <person name="Liang C."/>
            <person name="Lipzen A."/>
            <person name="Lutzoni F."/>
            <person name="Magnuson J."/>
            <person name="Mondo S."/>
            <person name="Nolan M."/>
            <person name="Ohm R."/>
            <person name="Pangilinan J."/>
            <person name="Park H.-J."/>
            <person name="Ramirez L."/>
            <person name="Alfaro M."/>
            <person name="Sun H."/>
            <person name="Tritt A."/>
            <person name="Yoshinaga Y."/>
            <person name="Zwiers L.-H."/>
            <person name="Turgeon B."/>
            <person name="Goodwin S."/>
            <person name="Spatafora J."/>
            <person name="Crous P."/>
            <person name="Grigoriev I."/>
        </authorList>
    </citation>
    <scope>NUCLEOTIDE SEQUENCE</scope>
    <source>
        <strain evidence="1">ATCC 36951</strain>
    </source>
</reference>
<sequence>MSTMLQPPALNLGLLQPLPEVSWEKTLNRNFLMAKNTLRTGDASFFKNTRATLFASGIDWPGVVKLHLPADVAAALDTPKLEDIHKLNKAFILDVEDRAKTIKQKIEASIRAGKTEEELEAEIDSSIDEGKEQVNKKLEDLRGELKVIIRKIPSPVAKQAAVNVWLESWVTIQDAVGRIMEAFNDIVNAVAKLVKQVWAVVQKAWKTVETVVKDVVDWIESLFD</sequence>
<dbReference type="Proteomes" id="UP000799537">
    <property type="component" value="Unassembled WGS sequence"/>
</dbReference>
<proteinExistence type="predicted"/>
<evidence type="ECO:0000313" key="2">
    <source>
        <dbReference type="Proteomes" id="UP000799537"/>
    </source>
</evidence>
<evidence type="ECO:0000313" key="1">
    <source>
        <dbReference type="EMBL" id="KAF2167500.1"/>
    </source>
</evidence>
<gene>
    <name evidence="1" type="ORF">M409DRAFT_54099</name>
</gene>